<keyword evidence="3" id="KW-1185">Reference proteome</keyword>
<evidence type="ECO:0000256" key="1">
    <source>
        <dbReference type="SAM" id="MobiDB-lite"/>
    </source>
</evidence>
<gene>
    <name evidence="2" type="ORF">EPI10_021441</name>
</gene>
<feature type="compositionally biased region" description="Basic residues" evidence="1">
    <location>
        <begin position="95"/>
        <end position="108"/>
    </location>
</feature>
<dbReference type="AlphaFoldDB" id="A0A5B6WIX4"/>
<evidence type="ECO:0000313" key="3">
    <source>
        <dbReference type="Proteomes" id="UP000325315"/>
    </source>
</evidence>
<protein>
    <submittedName>
        <fullName evidence="2">Retrovirus-related Pol polyprotein from transposon TNT 1-94</fullName>
    </submittedName>
</protein>
<dbReference type="Proteomes" id="UP000325315">
    <property type="component" value="Unassembled WGS sequence"/>
</dbReference>
<sequence length="144" mass="16594">MNKICRHAINTILLNELFGAYCLYNEVKEIWCMIIKCTAKDAYNYKQQLKQKHKQLSLVDINTHVIIKDTNRKEAKVAKRKEITTLANLINGKPKRGMLKKHKPKTQNHGRNDNPSKTNVNLVEEDDIIAVIISQVNIVANMKE</sequence>
<dbReference type="EMBL" id="SMMG02000003">
    <property type="protein sequence ID" value="KAA3481045.1"/>
    <property type="molecule type" value="Genomic_DNA"/>
</dbReference>
<accession>A0A5B6WIX4</accession>
<name>A0A5B6WIX4_9ROSI</name>
<proteinExistence type="predicted"/>
<feature type="compositionally biased region" description="Polar residues" evidence="1">
    <location>
        <begin position="109"/>
        <end position="119"/>
    </location>
</feature>
<evidence type="ECO:0000313" key="2">
    <source>
        <dbReference type="EMBL" id="KAA3481045.1"/>
    </source>
</evidence>
<reference evidence="2" key="1">
    <citation type="submission" date="2019-08" db="EMBL/GenBank/DDBJ databases">
        <authorList>
            <person name="Liu F."/>
        </authorList>
    </citation>
    <scope>NUCLEOTIDE SEQUENCE [LARGE SCALE GENOMIC DNA]</scope>
    <source>
        <strain evidence="2">PA1801</strain>
        <tissue evidence="2">Leaf</tissue>
    </source>
</reference>
<dbReference type="OrthoDB" id="1299405at2759"/>
<comment type="caution">
    <text evidence="2">The sequence shown here is derived from an EMBL/GenBank/DDBJ whole genome shotgun (WGS) entry which is preliminary data.</text>
</comment>
<feature type="region of interest" description="Disordered" evidence="1">
    <location>
        <begin position="95"/>
        <end position="119"/>
    </location>
</feature>
<organism evidence="2 3">
    <name type="scientific">Gossypium australe</name>
    <dbReference type="NCBI Taxonomy" id="47621"/>
    <lineage>
        <taxon>Eukaryota</taxon>
        <taxon>Viridiplantae</taxon>
        <taxon>Streptophyta</taxon>
        <taxon>Embryophyta</taxon>
        <taxon>Tracheophyta</taxon>
        <taxon>Spermatophyta</taxon>
        <taxon>Magnoliopsida</taxon>
        <taxon>eudicotyledons</taxon>
        <taxon>Gunneridae</taxon>
        <taxon>Pentapetalae</taxon>
        <taxon>rosids</taxon>
        <taxon>malvids</taxon>
        <taxon>Malvales</taxon>
        <taxon>Malvaceae</taxon>
        <taxon>Malvoideae</taxon>
        <taxon>Gossypium</taxon>
    </lineage>
</organism>